<sequence length="178" mass="21048">MFTQTFEFENYTEMCNSSLLVYDPCKDYKSFAVEYTEVLSEAIEYAECGNTSRYINIMENIDMSEYYNLPNYVVQQTLYGYIDQDVLTTNEQWFELIKSMIINYRIIVLVYEHCELNEIYPKKDMHIYNAGKLSETLFDGTAHLHEKYQDCLPVGVDLSTWPLMQVQNIAKFFIIITM</sequence>
<reference evidence="1 2" key="1">
    <citation type="submission" date="2018-03" db="EMBL/GenBank/DDBJ databases">
        <title>Complete genome sequence of a second alphabaculovirus from the true armyworm, Mythimna unipuncta.</title>
        <authorList>
            <person name="Harrison R.L."/>
            <person name="Mowery J.D."/>
            <person name="Bauchan G.R."/>
            <person name="Theilmann D.A."/>
            <person name="Erlandson M.A."/>
        </authorList>
    </citation>
    <scope>NUCLEOTIDE SEQUENCE [LARGE SCALE GENOMIC DNA]</scope>
    <source>
        <strain evidence="1 2">KY310</strain>
    </source>
</reference>
<evidence type="ECO:0000313" key="1">
    <source>
        <dbReference type="EMBL" id="AXU41505.1"/>
    </source>
</evidence>
<dbReference type="RefSeq" id="YP_010796517.1">
    <property type="nucleotide sequence ID" value="NC_076031.1"/>
</dbReference>
<dbReference type="GeneID" id="80534012"/>
<dbReference type="Proteomes" id="UP000501969">
    <property type="component" value="Segment"/>
</dbReference>
<organism evidence="1 2">
    <name type="scientific">Mythimna unipuncta nucleopolyhedrovirus</name>
    <dbReference type="NCBI Taxonomy" id="447897"/>
    <lineage>
        <taxon>Viruses</taxon>
        <taxon>Viruses incertae sedis</taxon>
        <taxon>Naldaviricetes</taxon>
        <taxon>Lefavirales</taxon>
        <taxon>Baculoviridae</taxon>
        <taxon>Alphabaculovirus</taxon>
    </lineage>
</organism>
<name>A0A346TPJ5_9ABAC</name>
<dbReference type="EMBL" id="MH124167">
    <property type="protein sequence ID" value="AXU41505.1"/>
    <property type="molecule type" value="Genomic_DNA"/>
</dbReference>
<dbReference type="KEGG" id="vg:80534012"/>
<accession>A0A346TPJ5</accession>
<keyword evidence="2" id="KW-1185">Reference proteome</keyword>
<proteinExistence type="predicted"/>
<evidence type="ECO:0000313" key="2">
    <source>
        <dbReference type="Proteomes" id="UP000501969"/>
    </source>
</evidence>
<protein>
    <submittedName>
        <fullName evidence="1">ORF58</fullName>
    </submittedName>
</protein>